<comment type="caution">
    <text evidence="1">The sequence shown here is derived from an EMBL/GenBank/DDBJ whole genome shotgun (WGS) entry which is preliminary data.</text>
</comment>
<organism evidence="1 2">
    <name type="scientific">Mesonia oceanica</name>
    <dbReference type="NCBI Taxonomy" id="2687242"/>
    <lineage>
        <taxon>Bacteria</taxon>
        <taxon>Pseudomonadati</taxon>
        <taxon>Bacteroidota</taxon>
        <taxon>Flavobacteriia</taxon>
        <taxon>Flavobacteriales</taxon>
        <taxon>Flavobacteriaceae</taxon>
        <taxon>Mesonia</taxon>
    </lineage>
</organism>
<evidence type="ECO:0000313" key="1">
    <source>
        <dbReference type="EMBL" id="VVU99860.1"/>
    </source>
</evidence>
<protein>
    <submittedName>
        <fullName evidence="1">Uncharacterized protein</fullName>
    </submittedName>
</protein>
<sequence>MKKIWVSSGLLIIGFLMIGVMLDNLLDKENVYVFAGFGVGLIVSAILVLTKPKNK</sequence>
<gene>
    <name evidence="1" type="ORF">FVB9532_01121</name>
</gene>
<evidence type="ECO:0000313" key="2">
    <source>
        <dbReference type="Proteomes" id="UP000356253"/>
    </source>
</evidence>
<proteinExistence type="predicted"/>
<reference evidence="1" key="1">
    <citation type="submission" date="2019-09" db="EMBL/GenBank/DDBJ databases">
        <authorList>
            <person name="Rodrigo-Torres L."/>
            <person name="Arahal R. D."/>
            <person name="Lucena T."/>
        </authorList>
    </citation>
    <scope>NUCLEOTIDE SEQUENCE</scope>
    <source>
        <strain evidence="1">ISS653</strain>
    </source>
</reference>
<name>A0AC61Y5T6_9FLAO</name>
<keyword evidence="2" id="KW-1185">Reference proteome</keyword>
<dbReference type="Proteomes" id="UP000356253">
    <property type="component" value="Unassembled WGS sequence"/>
</dbReference>
<dbReference type="EMBL" id="CABVMM010000004">
    <property type="protein sequence ID" value="VVU99860.1"/>
    <property type="molecule type" value="Genomic_DNA"/>
</dbReference>
<accession>A0AC61Y5T6</accession>